<evidence type="ECO:0000313" key="4">
    <source>
        <dbReference type="Proteomes" id="UP000244180"/>
    </source>
</evidence>
<dbReference type="InterPro" id="IPR025275">
    <property type="entry name" value="DUF4015"/>
</dbReference>
<dbReference type="EMBL" id="PEBV01000003">
    <property type="protein sequence ID" value="PTQ54478.1"/>
    <property type="molecule type" value="Genomic_DNA"/>
</dbReference>
<dbReference type="Proteomes" id="UP000244180">
    <property type="component" value="Unassembled WGS sequence"/>
</dbReference>
<dbReference type="Pfam" id="PF13200">
    <property type="entry name" value="DUF4015"/>
    <property type="match status" value="1"/>
</dbReference>
<evidence type="ECO:0000256" key="1">
    <source>
        <dbReference type="SAM" id="MobiDB-lite"/>
    </source>
</evidence>
<feature type="region of interest" description="Disordered" evidence="1">
    <location>
        <begin position="90"/>
        <end position="126"/>
    </location>
</feature>
<organism evidence="3 4">
    <name type="scientific">Hydrogenibacillus schlegelii</name>
    <name type="common">Bacillus schlegelii</name>
    <dbReference type="NCBI Taxonomy" id="1484"/>
    <lineage>
        <taxon>Bacteria</taxon>
        <taxon>Bacillati</taxon>
        <taxon>Bacillota</taxon>
        <taxon>Bacilli</taxon>
        <taxon>Bacillales</taxon>
        <taxon>Bacillales Family X. Incertae Sedis</taxon>
        <taxon>Hydrogenibacillus</taxon>
    </lineage>
</organism>
<feature type="compositionally biased region" description="Pro residues" evidence="1">
    <location>
        <begin position="109"/>
        <end position="119"/>
    </location>
</feature>
<gene>
    <name evidence="3" type="ORF">HSCHL_0057</name>
</gene>
<reference evidence="3 4" key="1">
    <citation type="submission" date="2017-08" db="EMBL/GenBank/DDBJ databases">
        <title>Burning lignite coal seam in the remote Altai Mountains harbors a hydrogen-driven thermophilic microbial community.</title>
        <authorList>
            <person name="Kadnikov V.V."/>
            <person name="Mardanov A.V."/>
            <person name="Ivasenko D."/>
            <person name="Beletsky A.V."/>
            <person name="Karnachuk O.V."/>
            <person name="Ravin N.V."/>
        </authorList>
    </citation>
    <scope>NUCLEOTIDE SEQUENCE [LARGE SCALE GENOMIC DNA]</scope>
    <source>
        <strain evidence="3">AL33</strain>
    </source>
</reference>
<evidence type="ECO:0000313" key="3">
    <source>
        <dbReference type="EMBL" id="PTQ54478.1"/>
    </source>
</evidence>
<dbReference type="Gene3D" id="3.20.20.80">
    <property type="entry name" value="Glycosidases"/>
    <property type="match status" value="1"/>
</dbReference>
<dbReference type="InterPro" id="IPR017853">
    <property type="entry name" value="GH"/>
</dbReference>
<feature type="domain" description="DUF4015" evidence="2">
    <location>
        <begin position="145"/>
        <end position="466"/>
    </location>
</feature>
<accession>A0A2T5GE66</accession>
<name>A0A2T5GE66_HYDSH</name>
<dbReference type="SUPFAM" id="SSF51445">
    <property type="entry name" value="(Trans)glycosidases"/>
    <property type="match status" value="1"/>
</dbReference>
<proteinExistence type="predicted"/>
<feature type="compositionally biased region" description="Low complexity" evidence="1">
    <location>
        <begin position="90"/>
        <end position="108"/>
    </location>
</feature>
<dbReference type="AlphaFoldDB" id="A0A2T5GE66"/>
<protein>
    <recommendedName>
        <fullName evidence="2">DUF4015 domain-containing protein</fullName>
    </recommendedName>
</protein>
<sequence>MRRGRRPKRAPRAAERRAFRRRKIHPLRAGMGKVKRGGAPMEGGSIGRAIRRIRLIVLVFAAAGIPAALTALNVSGGRAAAEIDSKSAHEAPSLPALAPEPSLPALAPDRPPTAGPSPAPVTASDWNGENFETIRRLRIPYAVRGVYVTGWTAGGPKMADILALIDQGLVNAVVIDVKEDRGRITYRTDVPLARTVGADRERMIPDLDGLLDALHERNVYVIARLVSFKDPLLATARPEWALRLKDGGLYRDAKGVAWIDAYQQPVWAYNADIAVELAEKGVQEIQLDYVRFPENGSVVDRLVRYANPDGRSKAEGIADYIATVRERLRPYPVFLSADVFGLVTTVADDMNIGQKWELISPRVDVISPMMYPSHYAPGSYGVPKPDLAPAAIIAAGLQDAARKDAAVRAAGYRPAAIRPWYQAFSASWLGTGNWMPYGPAEVKSQITAGEAAGIRSYLLWDPANRYEAAYFR</sequence>
<evidence type="ECO:0000259" key="2">
    <source>
        <dbReference type="Pfam" id="PF13200"/>
    </source>
</evidence>
<comment type="caution">
    <text evidence="3">The sequence shown here is derived from an EMBL/GenBank/DDBJ whole genome shotgun (WGS) entry which is preliminary data.</text>
</comment>